<gene>
    <name evidence="3" type="primary">20202802</name>
    <name evidence="2" type="ORF">HELRODRAFT_169372</name>
</gene>
<dbReference type="EMBL" id="AMQM01003276">
    <property type="status" value="NOT_ANNOTATED_CDS"/>
    <property type="molecule type" value="Genomic_DNA"/>
</dbReference>
<feature type="transmembrane region" description="Helical" evidence="1">
    <location>
        <begin position="96"/>
        <end position="118"/>
    </location>
</feature>
<reference evidence="4" key="1">
    <citation type="submission" date="2012-12" db="EMBL/GenBank/DDBJ databases">
        <authorList>
            <person name="Hellsten U."/>
            <person name="Grimwood J."/>
            <person name="Chapman J.A."/>
            <person name="Shapiro H."/>
            <person name="Aerts A."/>
            <person name="Otillar R.P."/>
            <person name="Terry A.Y."/>
            <person name="Boore J.L."/>
            <person name="Simakov O."/>
            <person name="Marletaz F."/>
            <person name="Cho S.-J."/>
            <person name="Edsinger-Gonzales E."/>
            <person name="Havlak P."/>
            <person name="Kuo D.-H."/>
            <person name="Larsson T."/>
            <person name="Lv J."/>
            <person name="Arendt D."/>
            <person name="Savage R."/>
            <person name="Osoegawa K."/>
            <person name="de Jong P."/>
            <person name="Lindberg D.R."/>
            <person name="Seaver E.C."/>
            <person name="Weisblat D.A."/>
            <person name="Putnam N.H."/>
            <person name="Grigoriev I.V."/>
            <person name="Rokhsar D.S."/>
        </authorList>
    </citation>
    <scope>NUCLEOTIDE SEQUENCE</scope>
</reference>
<dbReference type="EnsemblMetazoa" id="HelroT169372">
    <property type="protein sequence ID" value="HelroP169372"/>
    <property type="gene ID" value="HelroG169372"/>
</dbReference>
<dbReference type="CTD" id="20202802"/>
<evidence type="ECO:0000313" key="4">
    <source>
        <dbReference type="Proteomes" id="UP000015101"/>
    </source>
</evidence>
<sequence length="210" mass="24171">MPYDNHITVSINSSLKETGHIILNNERLSYYRNQLEICQKFFTFEVSKKAFKARWSGPCVYIPMPENVCWCVAVCTVQHLCGVNVQSERSVQWRTAAFSSLMYGIIALHLYAGIPILLPLPPTLLTIPPLPTSILNNINNNFICTQRERAFQWLTNYRTILRRHKTIIYFPCICENKPESRSCSALTWPEKNAVHPNFENFIGMGCNLNQ</sequence>
<organism evidence="3 4">
    <name type="scientific">Helobdella robusta</name>
    <name type="common">Californian leech</name>
    <dbReference type="NCBI Taxonomy" id="6412"/>
    <lineage>
        <taxon>Eukaryota</taxon>
        <taxon>Metazoa</taxon>
        <taxon>Spiralia</taxon>
        <taxon>Lophotrochozoa</taxon>
        <taxon>Annelida</taxon>
        <taxon>Clitellata</taxon>
        <taxon>Hirudinea</taxon>
        <taxon>Rhynchobdellida</taxon>
        <taxon>Glossiphoniidae</taxon>
        <taxon>Helobdella</taxon>
    </lineage>
</organism>
<evidence type="ECO:0000313" key="2">
    <source>
        <dbReference type="EMBL" id="ESO08511.1"/>
    </source>
</evidence>
<reference evidence="3" key="3">
    <citation type="submission" date="2015-06" db="UniProtKB">
        <authorList>
            <consortium name="EnsemblMetazoa"/>
        </authorList>
    </citation>
    <scope>IDENTIFICATION</scope>
</reference>
<evidence type="ECO:0000256" key="1">
    <source>
        <dbReference type="SAM" id="Phobius"/>
    </source>
</evidence>
<accession>T1F1V2</accession>
<dbReference type="RefSeq" id="XP_009013441.1">
    <property type="nucleotide sequence ID" value="XM_009015193.1"/>
</dbReference>
<name>T1F1V2_HELRO</name>
<dbReference type="InParanoid" id="T1F1V2"/>
<dbReference type="EMBL" id="KB096080">
    <property type="protein sequence ID" value="ESO08511.1"/>
    <property type="molecule type" value="Genomic_DNA"/>
</dbReference>
<dbReference type="KEGG" id="hro:HELRODRAFT_169372"/>
<keyword evidence="1" id="KW-0472">Membrane</keyword>
<keyword evidence="4" id="KW-1185">Reference proteome</keyword>
<dbReference type="GeneID" id="20202802"/>
<dbReference type="Proteomes" id="UP000015101">
    <property type="component" value="Unassembled WGS sequence"/>
</dbReference>
<evidence type="ECO:0000313" key="3">
    <source>
        <dbReference type="EnsemblMetazoa" id="HelroP169372"/>
    </source>
</evidence>
<keyword evidence="1" id="KW-0812">Transmembrane</keyword>
<reference evidence="2 4" key="2">
    <citation type="journal article" date="2013" name="Nature">
        <title>Insights into bilaterian evolution from three spiralian genomes.</title>
        <authorList>
            <person name="Simakov O."/>
            <person name="Marletaz F."/>
            <person name="Cho S.J."/>
            <person name="Edsinger-Gonzales E."/>
            <person name="Havlak P."/>
            <person name="Hellsten U."/>
            <person name="Kuo D.H."/>
            <person name="Larsson T."/>
            <person name="Lv J."/>
            <person name="Arendt D."/>
            <person name="Savage R."/>
            <person name="Osoegawa K."/>
            <person name="de Jong P."/>
            <person name="Grimwood J."/>
            <person name="Chapman J.A."/>
            <person name="Shapiro H."/>
            <person name="Aerts A."/>
            <person name="Otillar R.P."/>
            <person name="Terry A.Y."/>
            <person name="Boore J.L."/>
            <person name="Grigoriev I.V."/>
            <person name="Lindberg D.R."/>
            <person name="Seaver E.C."/>
            <person name="Weisblat D.A."/>
            <person name="Putnam N.H."/>
            <person name="Rokhsar D.S."/>
        </authorList>
    </citation>
    <scope>NUCLEOTIDE SEQUENCE</scope>
</reference>
<keyword evidence="1" id="KW-1133">Transmembrane helix</keyword>
<protein>
    <submittedName>
        <fullName evidence="2 3">Uncharacterized protein</fullName>
    </submittedName>
</protein>
<dbReference type="HOGENOM" id="CLU_1311324_0_0_1"/>
<proteinExistence type="predicted"/>
<dbReference type="AlphaFoldDB" id="T1F1V2"/>